<dbReference type="OrthoDB" id="2373610at2"/>
<dbReference type="InterPro" id="IPR047175">
    <property type="entry name" value="CotS-like"/>
</dbReference>
<organism evidence="2 4">
    <name type="scientific">Bacillus canaveralius</name>
    <dbReference type="NCBI Taxonomy" id="1403243"/>
    <lineage>
        <taxon>Bacteria</taxon>
        <taxon>Bacillati</taxon>
        <taxon>Bacillota</taxon>
        <taxon>Bacilli</taxon>
        <taxon>Bacillales</taxon>
        <taxon>Bacillaceae</taxon>
        <taxon>Bacillus</taxon>
    </lineage>
</organism>
<keyword evidence="5" id="KW-1185">Reference proteome</keyword>
<dbReference type="EMBL" id="PGVA01000061">
    <property type="protein sequence ID" value="PLR80051.1"/>
    <property type="molecule type" value="Genomic_DNA"/>
</dbReference>
<dbReference type="Proteomes" id="UP000234951">
    <property type="component" value="Unassembled WGS sequence"/>
</dbReference>
<evidence type="ECO:0000313" key="4">
    <source>
        <dbReference type="Proteomes" id="UP000234951"/>
    </source>
</evidence>
<dbReference type="SUPFAM" id="SSF56112">
    <property type="entry name" value="Protein kinase-like (PK-like)"/>
    <property type="match status" value="1"/>
</dbReference>
<dbReference type="RefSeq" id="WP_101579092.1">
    <property type="nucleotide sequence ID" value="NZ_PGVA01000061.1"/>
</dbReference>
<evidence type="ECO:0000313" key="5">
    <source>
        <dbReference type="Proteomes" id="UP000235114"/>
    </source>
</evidence>
<dbReference type="AlphaFoldDB" id="A0A2N5GH17"/>
<protein>
    <submittedName>
        <fullName evidence="2">Aminoglycoside phosphotransferase</fullName>
    </submittedName>
</protein>
<dbReference type="InterPro" id="IPR002575">
    <property type="entry name" value="Aminoglycoside_PTrfase"/>
</dbReference>
<dbReference type="InterPro" id="IPR011009">
    <property type="entry name" value="Kinase-like_dom_sf"/>
</dbReference>
<dbReference type="Pfam" id="PF01636">
    <property type="entry name" value="APH"/>
    <property type="match status" value="1"/>
</dbReference>
<dbReference type="Proteomes" id="UP000235114">
    <property type="component" value="Unassembled WGS sequence"/>
</dbReference>
<accession>A0A2N5GH17</accession>
<dbReference type="PANTHER" id="PTHR39179">
    <property type="entry name" value="SPORE COAT PROTEIN I"/>
    <property type="match status" value="1"/>
</dbReference>
<feature type="domain" description="Aminoglycoside phosphotransferase" evidence="1">
    <location>
        <begin position="124"/>
        <end position="242"/>
    </location>
</feature>
<comment type="caution">
    <text evidence="2">The sequence shown here is derived from an EMBL/GenBank/DDBJ whole genome shotgun (WGS) entry which is preliminary data.</text>
</comment>
<gene>
    <name evidence="2" type="ORF">CU635_19795</name>
    <name evidence="3" type="ORF">CVD25_21930</name>
</gene>
<dbReference type="GO" id="GO:0016740">
    <property type="term" value="F:transferase activity"/>
    <property type="evidence" value="ECO:0007669"/>
    <property type="project" value="UniProtKB-KW"/>
</dbReference>
<evidence type="ECO:0000313" key="2">
    <source>
        <dbReference type="EMBL" id="PLR80051.1"/>
    </source>
</evidence>
<name>A0A2N5GH17_9BACI</name>
<dbReference type="PANTHER" id="PTHR39179:SF3">
    <property type="entry name" value="COTS-RELATED PROTEIN"/>
    <property type="match status" value="1"/>
</dbReference>
<dbReference type="GO" id="GO:0042601">
    <property type="term" value="C:endospore-forming forespore"/>
    <property type="evidence" value="ECO:0007669"/>
    <property type="project" value="TreeGrafter"/>
</dbReference>
<sequence>MIMKTKNGGDDCFHNRLLSFLKKEIRFELIEFRLIRKNVFFVVTSQFPFILKGYSTLRRLKLQQAFTASLKKEGFQNTYSFYDMTNGKPLFFEKNYYGCLEYLEKGDRPFNYRSASSRIAGLNLLAEYHNVSKKLAKRYESLLPTYKLLEKWQERLLLFKKNLPVVSYYVDQQIIDHLIHCGEHVLTYLKKTKEEPQSDSETILHGDVAHHNFLQTGKKLHLIDFDLISIGPESADYLQYANRILPFINWSAGELFRHPILETYKNDQLFLYSLMFPTDIFREWNRVIREETYRDPKKLTVVKSMTTDQFPLRQQFMVEVNDMVQ</sequence>
<keyword evidence="2" id="KW-0808">Transferase</keyword>
<reference evidence="3 5" key="2">
    <citation type="submission" date="2017-12" db="EMBL/GenBank/DDBJ databases">
        <title>Comparative Functional Genomics of Dry Heat Resistant strains isolated from the Viking Spacecraft.</title>
        <authorList>
            <person name="Seuylemezian A."/>
            <person name="Cooper K."/>
            <person name="Vaishampayan P."/>
        </authorList>
    </citation>
    <scope>NUCLEOTIDE SEQUENCE [LARGE SCALE GENOMIC DNA]</scope>
    <source>
        <strain evidence="3 5">ATCC 29669</strain>
    </source>
</reference>
<proteinExistence type="predicted"/>
<dbReference type="Gene3D" id="3.90.1200.10">
    <property type="match status" value="1"/>
</dbReference>
<evidence type="ECO:0000313" key="3">
    <source>
        <dbReference type="EMBL" id="PLR89052.1"/>
    </source>
</evidence>
<reference evidence="2 4" key="1">
    <citation type="submission" date="2017-11" db="EMBL/GenBank/DDBJ databases">
        <title>Comparitive Functional Genomics of Dry Heat Resistant strains isolated from the Viking Spacecraft.</title>
        <authorList>
            <person name="Seuylemezian A."/>
            <person name="Cooper K."/>
            <person name="Vaishampayan P."/>
        </authorList>
    </citation>
    <scope>NUCLEOTIDE SEQUENCE [LARGE SCALE GENOMIC DNA]</scope>
    <source>
        <strain evidence="2 4">M4.6</strain>
    </source>
</reference>
<evidence type="ECO:0000259" key="1">
    <source>
        <dbReference type="Pfam" id="PF01636"/>
    </source>
</evidence>
<dbReference type="EMBL" id="PGVD01000088">
    <property type="protein sequence ID" value="PLR89052.1"/>
    <property type="molecule type" value="Genomic_DNA"/>
</dbReference>